<dbReference type="PROSITE" id="PS50112">
    <property type="entry name" value="PAS"/>
    <property type="match status" value="1"/>
</dbReference>
<proteinExistence type="predicted"/>
<dbReference type="InterPro" id="IPR001932">
    <property type="entry name" value="PPM-type_phosphatase-like_dom"/>
</dbReference>
<dbReference type="InterPro" id="IPR000014">
    <property type="entry name" value="PAS"/>
</dbReference>
<dbReference type="Pfam" id="PF08447">
    <property type="entry name" value="PAS_3"/>
    <property type="match status" value="1"/>
</dbReference>
<dbReference type="Gene3D" id="2.10.70.100">
    <property type="match status" value="1"/>
</dbReference>
<dbReference type="PROSITE" id="PS50113">
    <property type="entry name" value="PAC"/>
    <property type="match status" value="1"/>
</dbReference>
<sequence length="701" mass="75327">MPADEPGVRDPVDDRRPPTAAAELALAVAAGGVGVFDWDLTSDAMSWNPALQEMFGYTAADFRPTTESFFRRLHPEDRDRVTRAVDAAVRARGRFVAEYRVVLPDGRTRWVQGRGRVLADGTGAPVRFVGTAYDTTEVHTDDVRTGRLLATMPWGFVVLDHDWRFTVVNPAAEALLRQPADQLVGRTVWEAFPAVLGGELETAFRTAVSTQQAQTLTAHHPAPVDIWFDVSCWPSPEGLTLFFADATERALADRRAAATAGRLALLAEVADALVTTPDVADVLDALPRLLVPLTADACIVTVLGPDGRARDVSSWHADPDKRADLAGYATTRLVDLPGTTPFAQVVHTGVLRHVTAEQIAALPLHPTARALLDSLGPVRASIVPLRTHGRVLGALTLLSAADRPRDPDTERVVVDIADRVATALDADRLRRARAQLTEDLQRSLLTAPPEPDHAEVVVRYQPAAEAARVGGDWYDAFLQPDGTTMVVIGDVVGHDTAAAAAMGQLRGLLRGIATYSDGGPAEVLRGLDAAVEVLQVGALATAAVARFEQTADEVELGVTRVVWSNAGHPPPLVLHPDGRVELLERRPELMLGVDPTARRTEHVAVLERGSTVLLHTDGLVERRGADLDEGTVRLTAAVARLGHLPLSRLCDGLLRELVDGRPEDDIALVAVRLHRQDRPRPAEAGPRVVPPGVPAPAHPAQ</sequence>
<evidence type="ECO:0000313" key="5">
    <source>
        <dbReference type="EMBL" id="SDG22237.1"/>
    </source>
</evidence>
<evidence type="ECO:0000256" key="1">
    <source>
        <dbReference type="ARBA" id="ARBA00022801"/>
    </source>
</evidence>
<dbReference type="SUPFAM" id="SSF55781">
    <property type="entry name" value="GAF domain-like"/>
    <property type="match status" value="1"/>
</dbReference>
<dbReference type="InterPro" id="IPR035965">
    <property type="entry name" value="PAS-like_dom_sf"/>
</dbReference>
<dbReference type="Pfam" id="PF13185">
    <property type="entry name" value="GAF_2"/>
    <property type="match status" value="1"/>
</dbReference>
<dbReference type="SMART" id="SM00091">
    <property type="entry name" value="PAS"/>
    <property type="match status" value="2"/>
</dbReference>
<accession>A0A1G7SGN4</accession>
<evidence type="ECO:0000256" key="2">
    <source>
        <dbReference type="SAM" id="MobiDB-lite"/>
    </source>
</evidence>
<dbReference type="PANTHER" id="PTHR43156:SF2">
    <property type="entry name" value="STAGE II SPORULATION PROTEIN E"/>
    <property type="match status" value="1"/>
</dbReference>
<dbReference type="SMART" id="SM00086">
    <property type="entry name" value="PAC"/>
    <property type="match status" value="1"/>
</dbReference>
<dbReference type="Gene3D" id="3.60.40.10">
    <property type="entry name" value="PPM-type phosphatase domain"/>
    <property type="match status" value="1"/>
</dbReference>
<dbReference type="InterPro" id="IPR013655">
    <property type="entry name" value="PAS_fold_3"/>
</dbReference>
<feature type="compositionally biased region" description="Pro residues" evidence="2">
    <location>
        <begin position="688"/>
        <end position="701"/>
    </location>
</feature>
<dbReference type="CDD" id="cd00130">
    <property type="entry name" value="PAS"/>
    <property type="match status" value="2"/>
</dbReference>
<dbReference type="SUPFAM" id="SSF81606">
    <property type="entry name" value="PP2C-like"/>
    <property type="match status" value="1"/>
</dbReference>
<dbReference type="Gene3D" id="3.30.450.40">
    <property type="match status" value="1"/>
</dbReference>
<keyword evidence="1" id="KW-0378">Hydrolase</keyword>
<organism evidence="5 6">
    <name type="scientific">Klenkia brasiliensis</name>
    <dbReference type="NCBI Taxonomy" id="333142"/>
    <lineage>
        <taxon>Bacteria</taxon>
        <taxon>Bacillati</taxon>
        <taxon>Actinomycetota</taxon>
        <taxon>Actinomycetes</taxon>
        <taxon>Geodermatophilales</taxon>
        <taxon>Geodermatophilaceae</taxon>
        <taxon>Klenkia</taxon>
    </lineage>
</organism>
<feature type="domain" description="PAS" evidence="3">
    <location>
        <begin position="20"/>
        <end position="92"/>
    </location>
</feature>
<dbReference type="InterPro" id="IPR052016">
    <property type="entry name" value="Bact_Sigma-Reg"/>
</dbReference>
<evidence type="ECO:0000259" key="4">
    <source>
        <dbReference type="PROSITE" id="PS50113"/>
    </source>
</evidence>
<dbReference type="InterPro" id="IPR003018">
    <property type="entry name" value="GAF"/>
</dbReference>
<dbReference type="NCBIfam" id="TIGR00229">
    <property type="entry name" value="sensory_box"/>
    <property type="match status" value="1"/>
</dbReference>
<dbReference type="Gene3D" id="3.30.450.20">
    <property type="entry name" value="PAS domain"/>
    <property type="match status" value="2"/>
</dbReference>
<dbReference type="Pfam" id="PF08448">
    <property type="entry name" value="PAS_4"/>
    <property type="match status" value="1"/>
</dbReference>
<gene>
    <name evidence="5" type="ORF">SAMN05660324_2020</name>
</gene>
<dbReference type="EMBL" id="FNCF01000003">
    <property type="protein sequence ID" value="SDG22237.1"/>
    <property type="molecule type" value="Genomic_DNA"/>
</dbReference>
<reference evidence="6" key="1">
    <citation type="submission" date="2016-10" db="EMBL/GenBank/DDBJ databases">
        <authorList>
            <person name="Varghese N."/>
            <person name="Submissions S."/>
        </authorList>
    </citation>
    <scope>NUCLEOTIDE SEQUENCE [LARGE SCALE GENOMIC DNA]</scope>
    <source>
        <strain evidence="6">DSM 44526</strain>
    </source>
</reference>
<dbReference type="AlphaFoldDB" id="A0A1G7SGN4"/>
<dbReference type="InterPro" id="IPR013656">
    <property type="entry name" value="PAS_4"/>
</dbReference>
<dbReference type="SUPFAM" id="SSF55785">
    <property type="entry name" value="PYP-like sensor domain (PAS domain)"/>
    <property type="match status" value="2"/>
</dbReference>
<dbReference type="InterPro" id="IPR029016">
    <property type="entry name" value="GAF-like_dom_sf"/>
</dbReference>
<keyword evidence="6" id="KW-1185">Reference proteome</keyword>
<evidence type="ECO:0000313" key="6">
    <source>
        <dbReference type="Proteomes" id="UP000198863"/>
    </source>
</evidence>
<feature type="region of interest" description="Disordered" evidence="2">
    <location>
        <begin position="677"/>
        <end position="701"/>
    </location>
</feature>
<dbReference type="InterPro" id="IPR036457">
    <property type="entry name" value="PPM-type-like_dom_sf"/>
</dbReference>
<dbReference type="OrthoDB" id="118142at2"/>
<dbReference type="InterPro" id="IPR001610">
    <property type="entry name" value="PAC"/>
</dbReference>
<feature type="domain" description="PAC" evidence="4">
    <location>
        <begin position="95"/>
        <end position="147"/>
    </location>
</feature>
<name>A0A1G7SGN4_9ACTN</name>
<dbReference type="SMART" id="SM00331">
    <property type="entry name" value="PP2C_SIG"/>
    <property type="match status" value="1"/>
</dbReference>
<evidence type="ECO:0000259" key="3">
    <source>
        <dbReference type="PROSITE" id="PS50112"/>
    </source>
</evidence>
<dbReference type="Pfam" id="PF07228">
    <property type="entry name" value="SpoIIE"/>
    <property type="match status" value="1"/>
</dbReference>
<protein>
    <submittedName>
        <fullName evidence="5">PAS domain S-box-containing protein</fullName>
    </submittedName>
</protein>
<dbReference type="Proteomes" id="UP000198863">
    <property type="component" value="Unassembled WGS sequence"/>
</dbReference>
<dbReference type="GO" id="GO:0016791">
    <property type="term" value="F:phosphatase activity"/>
    <property type="evidence" value="ECO:0007669"/>
    <property type="project" value="TreeGrafter"/>
</dbReference>
<dbReference type="InterPro" id="IPR000700">
    <property type="entry name" value="PAS-assoc_C"/>
</dbReference>
<dbReference type="PANTHER" id="PTHR43156">
    <property type="entry name" value="STAGE II SPORULATION PROTEIN E-RELATED"/>
    <property type="match status" value="1"/>
</dbReference>
<dbReference type="RefSeq" id="WP_091062092.1">
    <property type="nucleotide sequence ID" value="NZ_FNCF01000003.1"/>
</dbReference>